<dbReference type="InterPro" id="IPR036291">
    <property type="entry name" value="NAD(P)-bd_dom_sf"/>
</dbReference>
<organism evidence="2 3">
    <name type="scientific">Ophiostoma piceae (strain UAMH 11346)</name>
    <name type="common">Sap stain fungus</name>
    <dbReference type="NCBI Taxonomy" id="1262450"/>
    <lineage>
        <taxon>Eukaryota</taxon>
        <taxon>Fungi</taxon>
        <taxon>Dikarya</taxon>
        <taxon>Ascomycota</taxon>
        <taxon>Pezizomycotina</taxon>
        <taxon>Sordariomycetes</taxon>
        <taxon>Sordariomycetidae</taxon>
        <taxon>Ophiostomatales</taxon>
        <taxon>Ophiostomataceae</taxon>
        <taxon>Ophiostoma</taxon>
    </lineage>
</organism>
<dbReference type="STRING" id="1262450.S3CR91"/>
<sequence>MSGTAASTMPTTMRAWVFNTVKTTLEDAMELVDDYTVPDTFTTLPPAEANNGTGAVLVRILVASVNPADYKVPEVPLFGRYHPQRPAIPGADLCGHVVKSTSPNFAVGDLVAGKVANLSPHGTLTEYTVAPGNEIVSIPEGVSVDQAATIGICGMTAWTLVPYIRSLKDGTAAGLDAPIRQPRIFINGSSGGLGSFIIPLARSLGCHITATCSARNFDLVRGLGADDVIDYTTEDVAAALIKRASASFGKPFDLAADTVGMPFTSLLTMAHISLRPAFLGGGLRKAPTAVGKAIPEMFPTIVDLMVQGKLDVPIDEVYSFEDAPKAYTKLKTLRTRGKVIVRIAD</sequence>
<dbReference type="SUPFAM" id="SSF50129">
    <property type="entry name" value="GroES-like"/>
    <property type="match status" value="1"/>
</dbReference>
<dbReference type="InterPro" id="IPR011032">
    <property type="entry name" value="GroES-like_sf"/>
</dbReference>
<dbReference type="PANTHER" id="PTHR11695:SF294">
    <property type="entry name" value="RETICULON-4-INTERACTING PROTEIN 1, MITOCHONDRIAL"/>
    <property type="match status" value="1"/>
</dbReference>
<reference evidence="2 3" key="1">
    <citation type="journal article" date="2013" name="BMC Genomics">
        <title>The genome and transcriptome of the pine saprophyte Ophiostoma piceae, and a comparison with the bark beetle-associated pine pathogen Grosmannia clavigera.</title>
        <authorList>
            <person name="Haridas S."/>
            <person name="Wang Y."/>
            <person name="Lim L."/>
            <person name="Massoumi Alamouti S."/>
            <person name="Jackman S."/>
            <person name="Docking R."/>
            <person name="Robertson G."/>
            <person name="Birol I."/>
            <person name="Bohlmann J."/>
            <person name="Breuil C."/>
        </authorList>
    </citation>
    <scope>NUCLEOTIDE SEQUENCE [LARGE SCALE GENOMIC DNA]</scope>
    <source>
        <strain evidence="2 3">UAMH 11346</strain>
    </source>
</reference>
<evidence type="ECO:0000313" key="3">
    <source>
        <dbReference type="Proteomes" id="UP000016923"/>
    </source>
</evidence>
<dbReference type="EMBL" id="KE148147">
    <property type="protein sequence ID" value="EPE09123.1"/>
    <property type="molecule type" value="Genomic_DNA"/>
</dbReference>
<gene>
    <name evidence="2" type="ORF">F503_06899</name>
</gene>
<dbReference type="eggNOG" id="KOG1198">
    <property type="taxonomic scope" value="Eukaryota"/>
</dbReference>
<dbReference type="PANTHER" id="PTHR11695">
    <property type="entry name" value="ALCOHOL DEHYDROGENASE RELATED"/>
    <property type="match status" value="1"/>
</dbReference>
<dbReference type="Pfam" id="PF08240">
    <property type="entry name" value="ADH_N"/>
    <property type="match status" value="1"/>
</dbReference>
<dbReference type="GO" id="GO:0005739">
    <property type="term" value="C:mitochondrion"/>
    <property type="evidence" value="ECO:0007669"/>
    <property type="project" value="TreeGrafter"/>
</dbReference>
<evidence type="ECO:0000313" key="2">
    <source>
        <dbReference type="EMBL" id="EPE09123.1"/>
    </source>
</evidence>
<dbReference type="VEuPathDB" id="FungiDB:F503_06899"/>
<evidence type="ECO:0000259" key="1">
    <source>
        <dbReference type="SMART" id="SM00829"/>
    </source>
</evidence>
<dbReference type="Gene3D" id="3.90.180.10">
    <property type="entry name" value="Medium-chain alcohol dehydrogenases, catalytic domain"/>
    <property type="match status" value="1"/>
</dbReference>
<name>S3CR91_OPHP1</name>
<dbReference type="HOGENOM" id="CLU_026673_3_3_1"/>
<dbReference type="SUPFAM" id="SSF51735">
    <property type="entry name" value="NAD(P)-binding Rossmann-fold domains"/>
    <property type="match status" value="1"/>
</dbReference>
<dbReference type="InterPro" id="IPR020843">
    <property type="entry name" value="ER"/>
</dbReference>
<proteinExistence type="predicted"/>
<dbReference type="InterPro" id="IPR050700">
    <property type="entry name" value="YIM1/Zinc_Alcohol_DH_Fams"/>
</dbReference>
<feature type="domain" description="Enoyl reductase (ER)" evidence="1">
    <location>
        <begin position="36"/>
        <end position="341"/>
    </location>
</feature>
<dbReference type="SMART" id="SM00829">
    <property type="entry name" value="PKS_ER"/>
    <property type="match status" value="1"/>
</dbReference>
<dbReference type="GO" id="GO:0016491">
    <property type="term" value="F:oxidoreductase activity"/>
    <property type="evidence" value="ECO:0007669"/>
    <property type="project" value="InterPro"/>
</dbReference>
<dbReference type="InterPro" id="IPR013154">
    <property type="entry name" value="ADH-like_N"/>
</dbReference>
<dbReference type="AlphaFoldDB" id="S3CR91"/>
<protein>
    <submittedName>
        <fullName evidence="2">Zinc alcohol dehydrogenase</fullName>
    </submittedName>
</protein>
<dbReference type="OrthoDB" id="201656at2759"/>
<dbReference type="OMA" id="LVTYQCL"/>
<keyword evidence="3" id="KW-1185">Reference proteome</keyword>
<dbReference type="CDD" id="cd08267">
    <property type="entry name" value="MDR1"/>
    <property type="match status" value="1"/>
</dbReference>
<dbReference type="Gene3D" id="3.40.50.720">
    <property type="entry name" value="NAD(P)-binding Rossmann-like Domain"/>
    <property type="match status" value="1"/>
</dbReference>
<accession>S3CR91</accession>
<dbReference type="Proteomes" id="UP000016923">
    <property type="component" value="Unassembled WGS sequence"/>
</dbReference>
<dbReference type="Pfam" id="PF13602">
    <property type="entry name" value="ADH_zinc_N_2"/>
    <property type="match status" value="1"/>
</dbReference>